<dbReference type="AlphaFoldDB" id="A0A5B7KG05"/>
<keyword evidence="3" id="KW-1185">Reference proteome</keyword>
<evidence type="ECO:0000313" key="3">
    <source>
        <dbReference type="Proteomes" id="UP000324222"/>
    </source>
</evidence>
<comment type="caution">
    <text evidence="2">The sequence shown here is derived from an EMBL/GenBank/DDBJ whole genome shotgun (WGS) entry which is preliminary data.</text>
</comment>
<proteinExistence type="predicted"/>
<protein>
    <submittedName>
        <fullName evidence="2">Uncharacterized protein</fullName>
    </submittedName>
</protein>
<feature type="region of interest" description="Disordered" evidence="1">
    <location>
        <begin position="1"/>
        <end position="43"/>
    </location>
</feature>
<evidence type="ECO:0000256" key="1">
    <source>
        <dbReference type="SAM" id="MobiDB-lite"/>
    </source>
</evidence>
<organism evidence="2 3">
    <name type="scientific">Portunus trituberculatus</name>
    <name type="common">Swimming crab</name>
    <name type="synonym">Neptunus trituberculatus</name>
    <dbReference type="NCBI Taxonomy" id="210409"/>
    <lineage>
        <taxon>Eukaryota</taxon>
        <taxon>Metazoa</taxon>
        <taxon>Ecdysozoa</taxon>
        <taxon>Arthropoda</taxon>
        <taxon>Crustacea</taxon>
        <taxon>Multicrustacea</taxon>
        <taxon>Malacostraca</taxon>
        <taxon>Eumalacostraca</taxon>
        <taxon>Eucarida</taxon>
        <taxon>Decapoda</taxon>
        <taxon>Pleocyemata</taxon>
        <taxon>Brachyura</taxon>
        <taxon>Eubrachyura</taxon>
        <taxon>Portunoidea</taxon>
        <taxon>Portunidae</taxon>
        <taxon>Portuninae</taxon>
        <taxon>Portunus</taxon>
    </lineage>
</organism>
<dbReference type="EMBL" id="VSRR010147782">
    <property type="protein sequence ID" value="MPD05786.1"/>
    <property type="molecule type" value="Genomic_DNA"/>
</dbReference>
<dbReference type="Proteomes" id="UP000324222">
    <property type="component" value="Unassembled WGS sequence"/>
</dbReference>
<accession>A0A5B7KG05</accession>
<evidence type="ECO:0000313" key="2">
    <source>
        <dbReference type="EMBL" id="MPD05786.1"/>
    </source>
</evidence>
<reference evidence="2 3" key="1">
    <citation type="submission" date="2019-05" db="EMBL/GenBank/DDBJ databases">
        <title>Another draft genome of Portunus trituberculatus and its Hox gene families provides insights of decapod evolution.</title>
        <authorList>
            <person name="Jeong J.-H."/>
            <person name="Song I."/>
            <person name="Kim S."/>
            <person name="Choi T."/>
            <person name="Kim D."/>
            <person name="Ryu S."/>
            <person name="Kim W."/>
        </authorList>
    </citation>
    <scope>NUCLEOTIDE SEQUENCE [LARGE SCALE GENOMIC DNA]</scope>
    <source>
        <tissue evidence="2">Muscle</tissue>
    </source>
</reference>
<sequence>MFSRHKRSLNPSCKEMANPAAPSGVPRGSGQSIRWEGGASGVRQSSRPINILYGRDMGTVWEIFHVFFGTILLEGEKKDVKIVNK</sequence>
<gene>
    <name evidence="2" type="ORF">E2C01_101551</name>
</gene>
<name>A0A5B7KG05_PORTR</name>